<dbReference type="InterPro" id="IPR051965">
    <property type="entry name" value="ChromReg_NeuronalGeneExpr"/>
</dbReference>
<accession>A0A2B7XT80</accession>
<feature type="DNA-binding region" description="HMG box" evidence="3">
    <location>
        <begin position="111"/>
        <end position="177"/>
    </location>
</feature>
<comment type="caution">
    <text evidence="6">The sequence shown here is derived from an EMBL/GenBank/DDBJ whole genome shotgun (WGS) entry which is preliminary data.</text>
</comment>
<gene>
    <name evidence="6" type="ORF">AJ79_04570</name>
</gene>
<dbReference type="InterPro" id="IPR009071">
    <property type="entry name" value="HMG_box_dom"/>
</dbReference>
<dbReference type="EMBL" id="PDNB01000065">
    <property type="protein sequence ID" value="PGH11983.1"/>
    <property type="molecule type" value="Genomic_DNA"/>
</dbReference>
<dbReference type="Pfam" id="PF00505">
    <property type="entry name" value="HMG_box"/>
    <property type="match status" value="1"/>
</dbReference>
<dbReference type="OrthoDB" id="1919336at2759"/>
<keyword evidence="7" id="KW-1185">Reference proteome</keyword>
<dbReference type="Gene3D" id="1.10.30.10">
    <property type="entry name" value="High mobility group box domain"/>
    <property type="match status" value="1"/>
</dbReference>
<organism evidence="6 7">
    <name type="scientific">Helicocarpus griseus UAMH5409</name>
    <dbReference type="NCBI Taxonomy" id="1447875"/>
    <lineage>
        <taxon>Eukaryota</taxon>
        <taxon>Fungi</taxon>
        <taxon>Dikarya</taxon>
        <taxon>Ascomycota</taxon>
        <taxon>Pezizomycotina</taxon>
        <taxon>Eurotiomycetes</taxon>
        <taxon>Eurotiomycetidae</taxon>
        <taxon>Onygenales</taxon>
        <taxon>Ajellomycetaceae</taxon>
        <taxon>Helicocarpus</taxon>
    </lineage>
</organism>
<dbReference type="SUPFAM" id="SSF47769">
    <property type="entry name" value="SAM/Pointed domain"/>
    <property type="match status" value="1"/>
</dbReference>
<feature type="region of interest" description="Disordered" evidence="4">
    <location>
        <begin position="199"/>
        <end position="238"/>
    </location>
</feature>
<dbReference type="InterPro" id="IPR036910">
    <property type="entry name" value="HMG_box_dom_sf"/>
</dbReference>
<dbReference type="Gene3D" id="1.10.150.50">
    <property type="entry name" value="Transcription Factor, Ets-1"/>
    <property type="match status" value="1"/>
</dbReference>
<evidence type="ECO:0000256" key="1">
    <source>
        <dbReference type="ARBA" id="ARBA00023125"/>
    </source>
</evidence>
<protein>
    <recommendedName>
        <fullName evidence="5">HMG box domain-containing protein</fullName>
    </recommendedName>
</protein>
<name>A0A2B7XT80_9EURO</name>
<evidence type="ECO:0000256" key="4">
    <source>
        <dbReference type="SAM" id="MobiDB-lite"/>
    </source>
</evidence>
<proteinExistence type="predicted"/>
<keyword evidence="1 3" id="KW-0238">DNA-binding</keyword>
<dbReference type="InterPro" id="IPR013761">
    <property type="entry name" value="SAM/pointed_sf"/>
</dbReference>
<evidence type="ECO:0000256" key="3">
    <source>
        <dbReference type="PROSITE-ProRule" id="PRU00267"/>
    </source>
</evidence>
<dbReference type="STRING" id="1447875.A0A2B7XT80"/>
<feature type="compositionally biased region" description="Polar residues" evidence="4">
    <location>
        <begin position="211"/>
        <end position="230"/>
    </location>
</feature>
<reference evidence="6 7" key="1">
    <citation type="submission" date="2017-10" db="EMBL/GenBank/DDBJ databases">
        <title>Comparative genomics in systemic dimorphic fungi from Ajellomycetaceae.</title>
        <authorList>
            <person name="Munoz J.F."/>
            <person name="Mcewen J.G."/>
            <person name="Clay O.K."/>
            <person name="Cuomo C.A."/>
        </authorList>
    </citation>
    <scope>NUCLEOTIDE SEQUENCE [LARGE SCALE GENOMIC DNA]</scope>
    <source>
        <strain evidence="6 7">UAMH5409</strain>
    </source>
</reference>
<dbReference type="SUPFAM" id="SSF47095">
    <property type="entry name" value="HMG-box"/>
    <property type="match status" value="1"/>
</dbReference>
<evidence type="ECO:0000313" key="7">
    <source>
        <dbReference type="Proteomes" id="UP000223968"/>
    </source>
</evidence>
<dbReference type="Proteomes" id="UP000223968">
    <property type="component" value="Unassembled WGS sequence"/>
</dbReference>
<evidence type="ECO:0000259" key="5">
    <source>
        <dbReference type="PROSITE" id="PS50118"/>
    </source>
</evidence>
<dbReference type="GO" id="GO:0005634">
    <property type="term" value="C:nucleus"/>
    <property type="evidence" value="ECO:0007669"/>
    <property type="project" value="UniProtKB-UniRule"/>
</dbReference>
<feature type="domain" description="HMG box" evidence="5">
    <location>
        <begin position="111"/>
        <end position="177"/>
    </location>
</feature>
<dbReference type="AlphaFoldDB" id="A0A2B7XT80"/>
<dbReference type="GO" id="GO:0003677">
    <property type="term" value="F:DNA binding"/>
    <property type="evidence" value="ECO:0007669"/>
    <property type="project" value="UniProtKB-UniRule"/>
</dbReference>
<dbReference type="SMART" id="SM00398">
    <property type="entry name" value="HMG"/>
    <property type="match status" value="1"/>
</dbReference>
<keyword evidence="2 3" id="KW-0539">Nucleus</keyword>
<evidence type="ECO:0000313" key="6">
    <source>
        <dbReference type="EMBL" id="PGH11983.1"/>
    </source>
</evidence>
<dbReference type="PROSITE" id="PS50118">
    <property type="entry name" value="HMG_BOX_2"/>
    <property type="match status" value="1"/>
</dbReference>
<sequence length="321" mass="36563">MANLDMVFHELGIAQYISRFTENGFETWNDVLEITELDLYDFNPPSCYVRSADVSRDRLGVKLGHRRRLQQRVARERNDYRYRPAQHGEYGNYAKKKRRYQWHPKPDPNAPKKPLTAYAVFANEKRAELQHRDLSFPEMAIEIGKLWRELPENEKNFAKARAIQAREEYKLALAEYEKSENYSKHAKYLDEWRAKKCARKKDRGAEERKPQSNTSSPQYIERSPVSTEASLDSHLKHGMGDEGLNNVLPGGWASTGPCHLVEHISGTFEWPLSQKAAHNQIGGPGPLFDNAPALGSIEATMQSGDLEAAYEGAGIGCNGWQ</sequence>
<dbReference type="PANTHER" id="PTHR46040:SF3">
    <property type="entry name" value="HIGH MOBILITY GROUP PROTEIN 2"/>
    <property type="match status" value="1"/>
</dbReference>
<evidence type="ECO:0000256" key="2">
    <source>
        <dbReference type="ARBA" id="ARBA00023242"/>
    </source>
</evidence>
<dbReference type="PANTHER" id="PTHR46040">
    <property type="entry name" value="HIGH MOBILITY GROUP PROTEIN 2"/>
    <property type="match status" value="1"/>
</dbReference>
<dbReference type="GO" id="GO:0010468">
    <property type="term" value="P:regulation of gene expression"/>
    <property type="evidence" value="ECO:0007669"/>
    <property type="project" value="TreeGrafter"/>
</dbReference>